<dbReference type="InterPro" id="IPR015424">
    <property type="entry name" value="PyrdxlP-dep_Trfase"/>
</dbReference>
<dbReference type="InterPro" id="IPR015422">
    <property type="entry name" value="PyrdxlP-dep_Trfase_small"/>
</dbReference>
<comment type="similarity">
    <text evidence="1 4">Belongs to the DegT/DnrJ/EryC1 family.</text>
</comment>
<organism evidence="5 6">
    <name type="scientific">Marinoscillum furvescens DSM 4134</name>
    <dbReference type="NCBI Taxonomy" id="1122208"/>
    <lineage>
        <taxon>Bacteria</taxon>
        <taxon>Pseudomonadati</taxon>
        <taxon>Bacteroidota</taxon>
        <taxon>Cytophagia</taxon>
        <taxon>Cytophagales</taxon>
        <taxon>Reichenbachiellaceae</taxon>
        <taxon>Marinoscillum</taxon>
    </lineage>
</organism>
<dbReference type="PIRSF" id="PIRSF000390">
    <property type="entry name" value="PLP_StrS"/>
    <property type="match status" value="1"/>
</dbReference>
<keyword evidence="6" id="KW-1185">Reference proteome</keyword>
<dbReference type="GO" id="GO:0030170">
    <property type="term" value="F:pyridoxal phosphate binding"/>
    <property type="evidence" value="ECO:0007669"/>
    <property type="project" value="TreeGrafter"/>
</dbReference>
<evidence type="ECO:0000313" key="6">
    <source>
        <dbReference type="Proteomes" id="UP000256779"/>
    </source>
</evidence>
<dbReference type="Pfam" id="PF01041">
    <property type="entry name" value="DegT_DnrJ_EryC1"/>
    <property type="match status" value="1"/>
</dbReference>
<keyword evidence="3 4" id="KW-0663">Pyridoxal phosphate</keyword>
<dbReference type="EMBL" id="QREG01000031">
    <property type="protein sequence ID" value="RED92298.1"/>
    <property type="molecule type" value="Genomic_DNA"/>
</dbReference>
<dbReference type="InterPro" id="IPR000653">
    <property type="entry name" value="DegT/StrS_aminotransferase"/>
</dbReference>
<evidence type="ECO:0000256" key="2">
    <source>
        <dbReference type="PIRSR" id="PIRSR000390-1"/>
    </source>
</evidence>
<dbReference type="Proteomes" id="UP000256779">
    <property type="component" value="Unassembled WGS sequence"/>
</dbReference>
<protein>
    <submittedName>
        <fullName evidence="5">dTDP-4-amino-4,6-dideoxygalactose transaminase</fullName>
    </submittedName>
</protein>
<dbReference type="Gene3D" id="3.90.1150.10">
    <property type="entry name" value="Aspartate Aminotransferase, domain 1"/>
    <property type="match status" value="1"/>
</dbReference>
<dbReference type="RefSeq" id="WP_245986523.1">
    <property type="nucleotide sequence ID" value="NZ_QREG01000031.1"/>
</dbReference>
<evidence type="ECO:0000313" key="5">
    <source>
        <dbReference type="EMBL" id="RED92298.1"/>
    </source>
</evidence>
<dbReference type="GO" id="GO:0019180">
    <property type="term" value="F:dTDP-4-amino-4,6-dideoxygalactose transaminase activity"/>
    <property type="evidence" value="ECO:0007669"/>
    <property type="project" value="TreeGrafter"/>
</dbReference>
<reference evidence="5 6" key="1">
    <citation type="submission" date="2018-07" db="EMBL/GenBank/DDBJ databases">
        <title>Genomic Encyclopedia of Type Strains, Phase IV (KMG-IV): sequencing the most valuable type-strain genomes for metagenomic binning, comparative biology and taxonomic classification.</title>
        <authorList>
            <person name="Goeker M."/>
        </authorList>
    </citation>
    <scope>NUCLEOTIDE SEQUENCE [LARGE SCALE GENOMIC DNA]</scope>
    <source>
        <strain evidence="5 6">DSM 4134</strain>
    </source>
</reference>
<proteinExistence type="inferred from homology"/>
<feature type="active site" description="Proton acceptor" evidence="2">
    <location>
        <position position="131"/>
    </location>
</feature>
<dbReference type="AlphaFoldDB" id="A0A3D9KZG3"/>
<dbReference type="SUPFAM" id="SSF53383">
    <property type="entry name" value="PLP-dependent transferases"/>
    <property type="match status" value="1"/>
</dbReference>
<comment type="caution">
    <text evidence="5">The sequence shown here is derived from an EMBL/GenBank/DDBJ whole genome shotgun (WGS) entry which is preliminary data.</text>
</comment>
<dbReference type="InterPro" id="IPR015421">
    <property type="entry name" value="PyrdxlP-dep_Trfase_major"/>
</dbReference>
<evidence type="ECO:0000256" key="1">
    <source>
        <dbReference type="ARBA" id="ARBA00037999"/>
    </source>
</evidence>
<evidence type="ECO:0000256" key="4">
    <source>
        <dbReference type="RuleBase" id="RU004508"/>
    </source>
</evidence>
<dbReference type="GO" id="GO:0000271">
    <property type="term" value="P:polysaccharide biosynthetic process"/>
    <property type="evidence" value="ECO:0007669"/>
    <property type="project" value="TreeGrafter"/>
</dbReference>
<evidence type="ECO:0000256" key="3">
    <source>
        <dbReference type="PIRSR" id="PIRSR000390-2"/>
    </source>
</evidence>
<accession>A0A3D9KZG3</accession>
<gene>
    <name evidence="5" type="ORF">C7460_13112</name>
</gene>
<dbReference type="Gene3D" id="3.40.640.10">
    <property type="entry name" value="Type I PLP-dependent aspartate aminotransferase-like (Major domain)"/>
    <property type="match status" value="1"/>
</dbReference>
<dbReference type="PANTHER" id="PTHR30244">
    <property type="entry name" value="TRANSAMINASE"/>
    <property type="match status" value="1"/>
</dbReference>
<name>A0A3D9KZG3_MARFU</name>
<dbReference type="PANTHER" id="PTHR30244:SF34">
    <property type="entry name" value="DTDP-4-AMINO-4,6-DIDEOXYGALACTOSE TRANSAMINASE"/>
    <property type="match status" value="1"/>
</dbReference>
<feature type="modified residue" description="N6-(pyridoxal phosphate)lysine" evidence="3">
    <location>
        <position position="131"/>
    </location>
</feature>
<sequence length="320" mass="34950">MTPSCTAALEVCALVLKTRGLGEVIFPSFTHVSTVLPFVQHGFKPVFVDIQPESRCIDTSLVAEALSTETRGVVAVNYGGWSPDYELLRQLCDANDLLLIEDNAHGMGALRAEKPLGSFGDMAACSFERQKNISCQEGGALIVNNPKLQSAVQELTDLGTNKSAFLAGEAVHYQWVGSGAKLPFTEWQAAVLLPQLESLDAITSARKSAWNHYHRAFENHAVEGPANLEGSNGHVYYLKLKDQTERDAFIAYMAGQGIETPFHYYPQHLSTAGQAYGRFVGSDQYTSEAGTQLVRLPLFQGITTELQDEVIAAVNQFFNS</sequence>